<gene>
    <name evidence="5" type="ordered locus">Desca_1378</name>
</gene>
<sequence>MAEIIQYFITNKCKNCAQCQDVCPEKAIYAAEDKYCINDARCNGCGSCVEICPEQAIVKETDPFRSINREADSFFGSGVWPLGDYPLGGKEE</sequence>
<dbReference type="eggNOG" id="COG4231">
    <property type="taxonomic scope" value="Bacteria"/>
</dbReference>
<evidence type="ECO:0000313" key="6">
    <source>
        <dbReference type="Proteomes" id="UP000009226"/>
    </source>
</evidence>
<reference evidence="5 6" key="1">
    <citation type="submission" date="2011-05" db="EMBL/GenBank/DDBJ databases">
        <title>Complete sequence of Desulfotomaculum carboxydivorans CO-1-SRB.</title>
        <authorList>
            <consortium name="US DOE Joint Genome Institute"/>
            <person name="Lucas S."/>
            <person name="Han J."/>
            <person name="Lapidus A."/>
            <person name="Cheng J.-F."/>
            <person name="Goodwin L."/>
            <person name="Pitluck S."/>
            <person name="Peters L."/>
            <person name="Mikhailova N."/>
            <person name="Lu M."/>
            <person name="Han C."/>
            <person name="Tapia R."/>
            <person name="Land M."/>
            <person name="Hauser L."/>
            <person name="Kyrpides N."/>
            <person name="Ivanova N."/>
            <person name="Pagani I."/>
            <person name="Stams A."/>
            <person name="Plugge C."/>
            <person name="Muyzer G."/>
            <person name="Kuever J."/>
            <person name="Parshina S."/>
            <person name="Ivanova A."/>
            <person name="Nazina T."/>
            <person name="Woyke T."/>
        </authorList>
    </citation>
    <scope>NUCLEOTIDE SEQUENCE [LARGE SCALE GENOMIC DNA]</scope>
    <source>
        <strain evidence="6">DSM 14880 / VKM B-2319 / CO-1-SRB</strain>
    </source>
</reference>
<dbReference type="Gene3D" id="3.30.70.20">
    <property type="match status" value="1"/>
</dbReference>
<dbReference type="PROSITE" id="PS51379">
    <property type="entry name" value="4FE4S_FER_2"/>
    <property type="match status" value="2"/>
</dbReference>
<evidence type="ECO:0000256" key="2">
    <source>
        <dbReference type="ARBA" id="ARBA00023004"/>
    </source>
</evidence>
<keyword evidence="1" id="KW-0479">Metal-binding</keyword>
<dbReference type="STRING" id="868595.Desca_1378"/>
<evidence type="ECO:0000256" key="1">
    <source>
        <dbReference type="ARBA" id="ARBA00022723"/>
    </source>
</evidence>
<dbReference type="PROSITE" id="PS00198">
    <property type="entry name" value="4FE4S_FER_1"/>
    <property type="match status" value="1"/>
</dbReference>
<dbReference type="Pfam" id="PF12838">
    <property type="entry name" value="Fer4_7"/>
    <property type="match status" value="1"/>
</dbReference>
<evidence type="ECO:0000313" key="5">
    <source>
        <dbReference type="EMBL" id="AEF94236.1"/>
    </source>
</evidence>
<protein>
    <submittedName>
        <fullName evidence="5">4Fe-4S ferredoxin iron-sulfur binding domain-containing protein</fullName>
    </submittedName>
</protein>
<accession>F6B5B5</accession>
<dbReference type="InterPro" id="IPR017900">
    <property type="entry name" value="4Fe4S_Fe_S_CS"/>
</dbReference>
<dbReference type="KEGG" id="dca:Desca_1378"/>
<organism evidence="5 6">
    <name type="scientific">Desulfotomaculum nigrificans (strain DSM 14880 / VKM B-2319 / CO-1-SRB)</name>
    <name type="common">Desulfotomaculum carboxydivorans</name>
    <dbReference type="NCBI Taxonomy" id="868595"/>
    <lineage>
        <taxon>Bacteria</taxon>
        <taxon>Bacillati</taxon>
        <taxon>Bacillota</taxon>
        <taxon>Clostridia</taxon>
        <taxon>Eubacteriales</taxon>
        <taxon>Desulfotomaculaceae</taxon>
        <taxon>Desulfotomaculum</taxon>
    </lineage>
</organism>
<dbReference type="SUPFAM" id="SSF54862">
    <property type="entry name" value="4Fe-4S ferredoxins"/>
    <property type="match status" value="1"/>
</dbReference>
<evidence type="ECO:0000256" key="3">
    <source>
        <dbReference type="ARBA" id="ARBA00023014"/>
    </source>
</evidence>
<evidence type="ECO:0000259" key="4">
    <source>
        <dbReference type="PROSITE" id="PS51379"/>
    </source>
</evidence>
<keyword evidence="3" id="KW-0411">Iron-sulfur</keyword>
<keyword evidence="6" id="KW-1185">Reference proteome</keyword>
<dbReference type="InterPro" id="IPR017896">
    <property type="entry name" value="4Fe4S_Fe-S-bd"/>
</dbReference>
<dbReference type="HOGENOM" id="CLU_2408440_0_0_9"/>
<dbReference type="GO" id="GO:0051536">
    <property type="term" value="F:iron-sulfur cluster binding"/>
    <property type="evidence" value="ECO:0007669"/>
    <property type="project" value="UniProtKB-KW"/>
</dbReference>
<feature type="domain" description="4Fe-4S ferredoxin-type" evidence="4">
    <location>
        <begin position="4"/>
        <end position="32"/>
    </location>
</feature>
<dbReference type="EMBL" id="CP002736">
    <property type="protein sequence ID" value="AEF94236.1"/>
    <property type="molecule type" value="Genomic_DNA"/>
</dbReference>
<dbReference type="Proteomes" id="UP000009226">
    <property type="component" value="Chromosome"/>
</dbReference>
<dbReference type="RefSeq" id="WP_013810149.1">
    <property type="nucleotide sequence ID" value="NC_015565.1"/>
</dbReference>
<proteinExistence type="predicted"/>
<keyword evidence="2" id="KW-0408">Iron</keyword>
<feature type="domain" description="4Fe-4S ferredoxin-type" evidence="4">
    <location>
        <begin position="33"/>
        <end position="62"/>
    </location>
</feature>
<dbReference type="AlphaFoldDB" id="F6B5B5"/>
<dbReference type="GO" id="GO:0046872">
    <property type="term" value="F:metal ion binding"/>
    <property type="evidence" value="ECO:0007669"/>
    <property type="project" value="UniProtKB-KW"/>
</dbReference>
<name>F6B5B5_DESCC</name>